<dbReference type="InterPro" id="IPR050319">
    <property type="entry name" value="ABC_transp_ATP-bind"/>
</dbReference>
<dbReference type="NCBIfam" id="TIGR01727">
    <property type="entry name" value="oligo_HPY"/>
    <property type="match status" value="1"/>
</dbReference>
<accession>A0ABD5NJL6</accession>
<dbReference type="FunFam" id="3.40.50.300:FF:000016">
    <property type="entry name" value="Oligopeptide ABC transporter ATP-binding component"/>
    <property type="match status" value="1"/>
</dbReference>
<dbReference type="Pfam" id="PF00005">
    <property type="entry name" value="ABC_tran"/>
    <property type="match status" value="1"/>
</dbReference>
<dbReference type="InterPro" id="IPR003593">
    <property type="entry name" value="AAA+_ATPase"/>
</dbReference>
<dbReference type="GO" id="GO:0005524">
    <property type="term" value="F:ATP binding"/>
    <property type="evidence" value="ECO:0007669"/>
    <property type="project" value="UniProtKB-KW"/>
</dbReference>
<evidence type="ECO:0000259" key="5">
    <source>
        <dbReference type="PROSITE" id="PS50893"/>
    </source>
</evidence>
<dbReference type="Pfam" id="PF08352">
    <property type="entry name" value="oligo_HPY"/>
    <property type="match status" value="1"/>
</dbReference>
<dbReference type="CDD" id="cd03257">
    <property type="entry name" value="ABC_NikE_OppD_transporters"/>
    <property type="match status" value="1"/>
</dbReference>
<dbReference type="InterPro" id="IPR013563">
    <property type="entry name" value="Oligopep_ABC_C"/>
</dbReference>
<dbReference type="PROSITE" id="PS50893">
    <property type="entry name" value="ABC_TRANSPORTER_2"/>
    <property type="match status" value="1"/>
</dbReference>
<dbReference type="GeneID" id="73904644"/>
<name>A0ABD5NJL6_9EURY</name>
<protein>
    <submittedName>
        <fullName evidence="6">ABC transporter ATP-binding protein</fullName>
    </submittedName>
</protein>
<dbReference type="RefSeq" id="WP_256531881.1">
    <property type="nucleotide sequence ID" value="NZ_CP101824.1"/>
</dbReference>
<organism evidence="6 7">
    <name type="scientific">Halovivax cerinus</name>
    <dbReference type="NCBI Taxonomy" id="1487865"/>
    <lineage>
        <taxon>Archaea</taxon>
        <taxon>Methanobacteriati</taxon>
        <taxon>Methanobacteriota</taxon>
        <taxon>Stenosarchaea group</taxon>
        <taxon>Halobacteria</taxon>
        <taxon>Halobacteriales</taxon>
        <taxon>Natrialbaceae</taxon>
        <taxon>Halovivax</taxon>
    </lineage>
</organism>
<keyword evidence="2" id="KW-0813">Transport</keyword>
<evidence type="ECO:0000313" key="7">
    <source>
        <dbReference type="Proteomes" id="UP001595846"/>
    </source>
</evidence>
<dbReference type="InterPro" id="IPR027417">
    <property type="entry name" value="P-loop_NTPase"/>
</dbReference>
<proteinExistence type="inferred from homology"/>
<dbReference type="PANTHER" id="PTHR43776">
    <property type="entry name" value="TRANSPORT ATP-BINDING PROTEIN"/>
    <property type="match status" value="1"/>
</dbReference>
<dbReference type="Proteomes" id="UP001595846">
    <property type="component" value="Unassembled WGS sequence"/>
</dbReference>
<evidence type="ECO:0000313" key="6">
    <source>
        <dbReference type="EMBL" id="MFC3957189.1"/>
    </source>
</evidence>
<dbReference type="SUPFAM" id="SSF52540">
    <property type="entry name" value="P-loop containing nucleoside triphosphate hydrolases"/>
    <property type="match status" value="1"/>
</dbReference>
<reference evidence="6 7" key="1">
    <citation type="journal article" date="2019" name="Int. J. Syst. Evol. Microbiol.">
        <title>The Global Catalogue of Microorganisms (GCM) 10K type strain sequencing project: providing services to taxonomists for standard genome sequencing and annotation.</title>
        <authorList>
            <consortium name="The Broad Institute Genomics Platform"/>
            <consortium name="The Broad Institute Genome Sequencing Center for Infectious Disease"/>
            <person name="Wu L."/>
            <person name="Ma J."/>
        </authorList>
    </citation>
    <scope>NUCLEOTIDE SEQUENCE [LARGE SCALE GENOMIC DNA]</scope>
    <source>
        <strain evidence="6 7">IBRC-M 10256</strain>
    </source>
</reference>
<sequence>MSDTTGEPILEARGLKKYYDTASGFMDSMLGRSSKVKAVDDVDIELYEGETLGVVGESGCGKTTLGRTMLRLIEPTDGSVYYKGQDLTELSSSDLRDVRTDIQYIFQDPFSSLNPRMTVGDIIGEPLDIHGIAEGQERDERIYELLETVGLNASHSHRYPHEFSGGQRQRIGIARALAVDPEVIICDEPVSALDVSVQAQILNLLEDLQEEFGLSYIFIAHDLSVVEHISDRIAVMYLGEIAETGTTDEVFEPPYHPYAEALLSAIPEPDPLWDGEQIYLSGTVPSPIDPPSGCRFHTRCPRVIQPEEYDMPQEEWRHLMDFKQRLHASDDLESVTETVDADDQVDLNTVARDTLDELIRREFDLPMQLSDLQAEQIFSQAIDRLAEENFDDARALVANGYQSPCEQRNPELLSTGTTHKISCHLYDDDITPATSTTGDAVADD</sequence>
<keyword evidence="4 6" id="KW-0067">ATP-binding</keyword>
<keyword evidence="7" id="KW-1185">Reference proteome</keyword>
<dbReference type="InterPro" id="IPR017871">
    <property type="entry name" value="ABC_transporter-like_CS"/>
</dbReference>
<evidence type="ECO:0000256" key="3">
    <source>
        <dbReference type="ARBA" id="ARBA00022741"/>
    </source>
</evidence>
<dbReference type="Gene3D" id="3.40.50.300">
    <property type="entry name" value="P-loop containing nucleotide triphosphate hydrolases"/>
    <property type="match status" value="1"/>
</dbReference>
<comment type="caution">
    <text evidence="6">The sequence shown here is derived from an EMBL/GenBank/DDBJ whole genome shotgun (WGS) entry which is preliminary data.</text>
</comment>
<feature type="domain" description="ABC transporter" evidence="5">
    <location>
        <begin position="10"/>
        <end position="263"/>
    </location>
</feature>
<dbReference type="SMART" id="SM00382">
    <property type="entry name" value="AAA"/>
    <property type="match status" value="1"/>
</dbReference>
<evidence type="ECO:0000256" key="2">
    <source>
        <dbReference type="ARBA" id="ARBA00022448"/>
    </source>
</evidence>
<comment type="similarity">
    <text evidence="1">Belongs to the ABC transporter superfamily.</text>
</comment>
<evidence type="ECO:0000256" key="4">
    <source>
        <dbReference type="ARBA" id="ARBA00022840"/>
    </source>
</evidence>
<dbReference type="GO" id="GO:0055085">
    <property type="term" value="P:transmembrane transport"/>
    <property type="evidence" value="ECO:0007669"/>
    <property type="project" value="UniProtKB-ARBA"/>
</dbReference>
<dbReference type="InterPro" id="IPR003439">
    <property type="entry name" value="ABC_transporter-like_ATP-bd"/>
</dbReference>
<dbReference type="AlphaFoldDB" id="A0ABD5NJL6"/>
<gene>
    <name evidence="6" type="ORF">ACFOUR_02225</name>
</gene>
<dbReference type="PANTHER" id="PTHR43776:SF7">
    <property type="entry name" value="D,D-DIPEPTIDE TRANSPORT ATP-BINDING PROTEIN DDPF-RELATED"/>
    <property type="match status" value="1"/>
</dbReference>
<dbReference type="PROSITE" id="PS00211">
    <property type="entry name" value="ABC_TRANSPORTER_1"/>
    <property type="match status" value="1"/>
</dbReference>
<evidence type="ECO:0000256" key="1">
    <source>
        <dbReference type="ARBA" id="ARBA00005417"/>
    </source>
</evidence>
<keyword evidence="3" id="KW-0547">Nucleotide-binding</keyword>
<dbReference type="EMBL" id="JBHSAQ010000001">
    <property type="protein sequence ID" value="MFC3957189.1"/>
    <property type="molecule type" value="Genomic_DNA"/>
</dbReference>